<dbReference type="RefSeq" id="WP_206007061.1">
    <property type="nucleotide sequence ID" value="NZ_CP070619.1"/>
</dbReference>
<dbReference type="InterPro" id="IPR013149">
    <property type="entry name" value="ADH-like_C"/>
</dbReference>
<keyword evidence="9" id="KW-1185">Reference proteome</keyword>
<evidence type="ECO:0000256" key="5">
    <source>
        <dbReference type="ARBA" id="ARBA00023027"/>
    </source>
</evidence>
<dbReference type="InterPro" id="IPR011032">
    <property type="entry name" value="GroES-like_sf"/>
</dbReference>
<comment type="cofactor">
    <cofactor evidence="6">
        <name>Zn(2+)</name>
        <dbReference type="ChEBI" id="CHEBI:29105"/>
    </cofactor>
</comment>
<protein>
    <submittedName>
        <fullName evidence="8">NAD(P)-dependent alcohol dehydrogenase</fullName>
    </submittedName>
</protein>
<dbReference type="InterPro" id="IPR013154">
    <property type="entry name" value="ADH-like_N"/>
</dbReference>
<dbReference type="SUPFAM" id="SSF50129">
    <property type="entry name" value="GroES-like"/>
    <property type="match status" value="1"/>
</dbReference>
<keyword evidence="3 6" id="KW-0862">Zinc</keyword>
<dbReference type="PROSITE" id="PS00059">
    <property type="entry name" value="ADH_ZINC"/>
    <property type="match status" value="1"/>
</dbReference>
<gene>
    <name evidence="8" type="ORF">JWS13_19420</name>
</gene>
<reference evidence="8 9" key="2">
    <citation type="journal article" date="2022" name="Arch. Microbiol.">
        <title>Rhodococcus pseudokoreensis sp. nov. isolated from the rhizosphere of young M26 apple rootstocks.</title>
        <authorList>
            <person name="Kampfer P."/>
            <person name="Glaeser S.P."/>
            <person name="Blom J."/>
            <person name="Wolf J."/>
            <person name="Benning S."/>
            <person name="Schloter M."/>
            <person name="Neumann-Schaal M."/>
        </authorList>
    </citation>
    <scope>NUCLEOTIDE SEQUENCE [LARGE SCALE GENOMIC DNA]</scope>
    <source>
        <strain evidence="8 9">R79</strain>
    </source>
</reference>
<reference evidence="8 9" key="1">
    <citation type="journal article" date="2021" name="Microbiol. Resour. Announc.">
        <title>Complete Genome Sequences of Two Rhodococcus sp. Strains with Large and Linear Chromosomes, Isolated from Apple Rhizosphere.</title>
        <authorList>
            <person name="Benning S."/>
            <person name="Brugnone N."/>
            <person name="Siani R."/>
            <person name="Kublik S."/>
            <person name="Schloter M."/>
            <person name="Rad V."/>
        </authorList>
    </citation>
    <scope>NUCLEOTIDE SEQUENCE [LARGE SCALE GENOMIC DNA]</scope>
    <source>
        <strain evidence="8 9">R79</strain>
    </source>
</reference>
<name>A0A974W4M9_9NOCA</name>
<evidence type="ECO:0000256" key="1">
    <source>
        <dbReference type="ARBA" id="ARBA00008072"/>
    </source>
</evidence>
<dbReference type="Pfam" id="PF08240">
    <property type="entry name" value="ADH_N"/>
    <property type="match status" value="1"/>
</dbReference>
<dbReference type="SMART" id="SM00829">
    <property type="entry name" value="PKS_ER"/>
    <property type="match status" value="1"/>
</dbReference>
<organism evidence="8 9">
    <name type="scientific">Rhodococcus pseudokoreensis</name>
    <dbReference type="NCBI Taxonomy" id="2811421"/>
    <lineage>
        <taxon>Bacteria</taxon>
        <taxon>Bacillati</taxon>
        <taxon>Actinomycetota</taxon>
        <taxon>Actinomycetes</taxon>
        <taxon>Mycobacteriales</taxon>
        <taxon>Nocardiaceae</taxon>
        <taxon>Rhodococcus</taxon>
    </lineage>
</organism>
<dbReference type="InterPro" id="IPR020843">
    <property type="entry name" value="ER"/>
</dbReference>
<keyword evidence="2 6" id="KW-0479">Metal-binding</keyword>
<dbReference type="CDD" id="cd08278">
    <property type="entry name" value="benzyl_alcohol_DH"/>
    <property type="match status" value="1"/>
</dbReference>
<evidence type="ECO:0000256" key="3">
    <source>
        <dbReference type="ARBA" id="ARBA00022833"/>
    </source>
</evidence>
<accession>A0A974W4M9</accession>
<dbReference type="PANTHER" id="PTHR43880:SF12">
    <property type="entry name" value="ALCOHOL DEHYDROGENASE CLASS-3"/>
    <property type="match status" value="1"/>
</dbReference>
<keyword evidence="4" id="KW-0560">Oxidoreductase</keyword>
<dbReference type="InterPro" id="IPR036291">
    <property type="entry name" value="NAD(P)-bd_dom_sf"/>
</dbReference>
<dbReference type="SUPFAM" id="SSF51735">
    <property type="entry name" value="NAD(P)-binding Rossmann-fold domains"/>
    <property type="match status" value="1"/>
</dbReference>
<evidence type="ECO:0000256" key="6">
    <source>
        <dbReference type="RuleBase" id="RU361277"/>
    </source>
</evidence>
<comment type="similarity">
    <text evidence="1 6">Belongs to the zinc-containing alcohol dehydrogenase family.</text>
</comment>
<evidence type="ECO:0000256" key="2">
    <source>
        <dbReference type="ARBA" id="ARBA00022723"/>
    </source>
</evidence>
<sequence length="374" mass="39070">MDTTAAVLRSADSPLTLETLHIDDLRPHEVLVRIVGSGICHTDLGVIAGQEAGQSPIVLGHEGSGVVDAVGAEVTTVAPGDHVVLSYNFCDDCDNCSRGLPMHCRHFVGLNLVGARLDGTTALSAGDEPVRGHFFGQSSWAAHAVANEQNCVKVSHDLPLELLGPLGCGIQTGAGAVLNTLHPEPGSSIVIFGVGSVGLAALLGAVAAECSTIIAVDIQQSRLQKATKLGATHTINSATEDVVARVLEITGGRGAQYCVDCIALPAVLRSALECLQSPGVCATVGFQGMSNEITLDQGHLLFGRTLVGVIEGDAVPADFVIRMIELYQAGRFPFDELIDTFPFERINDALDAVHRGDVTKAVLTFGTPPESDEQ</sequence>
<evidence type="ECO:0000313" key="8">
    <source>
        <dbReference type="EMBL" id="QSE90635.1"/>
    </source>
</evidence>
<dbReference type="Proteomes" id="UP000662986">
    <property type="component" value="Chromosome"/>
</dbReference>
<evidence type="ECO:0000256" key="4">
    <source>
        <dbReference type="ARBA" id="ARBA00023002"/>
    </source>
</evidence>
<evidence type="ECO:0000313" key="9">
    <source>
        <dbReference type="Proteomes" id="UP000662986"/>
    </source>
</evidence>
<evidence type="ECO:0000259" key="7">
    <source>
        <dbReference type="SMART" id="SM00829"/>
    </source>
</evidence>
<feature type="domain" description="Enoyl reductase (ER)" evidence="7">
    <location>
        <begin position="10"/>
        <end position="363"/>
    </location>
</feature>
<dbReference type="Pfam" id="PF00107">
    <property type="entry name" value="ADH_zinc_N"/>
    <property type="match status" value="1"/>
</dbReference>
<dbReference type="PANTHER" id="PTHR43880">
    <property type="entry name" value="ALCOHOL DEHYDROGENASE"/>
    <property type="match status" value="1"/>
</dbReference>
<proteinExistence type="inferred from homology"/>
<dbReference type="InterPro" id="IPR002328">
    <property type="entry name" value="ADH_Zn_CS"/>
</dbReference>
<dbReference type="Gene3D" id="3.90.180.10">
    <property type="entry name" value="Medium-chain alcohol dehydrogenases, catalytic domain"/>
    <property type="match status" value="1"/>
</dbReference>
<keyword evidence="5" id="KW-0520">NAD</keyword>
<dbReference type="EMBL" id="CP070619">
    <property type="protein sequence ID" value="QSE90635.1"/>
    <property type="molecule type" value="Genomic_DNA"/>
</dbReference>
<dbReference type="Gene3D" id="3.40.50.720">
    <property type="entry name" value="NAD(P)-binding Rossmann-like Domain"/>
    <property type="match status" value="1"/>
</dbReference>